<feature type="domain" description="Glycosyl transferase family 1" evidence="3">
    <location>
        <begin position="180"/>
        <end position="345"/>
    </location>
</feature>
<evidence type="ECO:0000313" key="6">
    <source>
        <dbReference type="Proteomes" id="UP000315525"/>
    </source>
</evidence>
<dbReference type="Pfam" id="PF00534">
    <property type="entry name" value="Glycos_transf_1"/>
    <property type="match status" value="1"/>
</dbReference>
<keyword evidence="2 5" id="KW-0808">Transferase</keyword>
<dbReference type="GO" id="GO:0016757">
    <property type="term" value="F:glycosyltransferase activity"/>
    <property type="evidence" value="ECO:0007669"/>
    <property type="project" value="UniProtKB-KW"/>
</dbReference>
<dbReference type="Proteomes" id="UP000315525">
    <property type="component" value="Unassembled WGS sequence"/>
</dbReference>
<dbReference type="SUPFAM" id="SSF53756">
    <property type="entry name" value="UDP-Glycosyltransferase/glycogen phosphorylase"/>
    <property type="match status" value="1"/>
</dbReference>
<comment type="caution">
    <text evidence="5">The sequence shown here is derived from an EMBL/GenBank/DDBJ whole genome shotgun (WGS) entry which is preliminary data.</text>
</comment>
<name>A0A523UV53_UNCT6</name>
<dbReference type="Pfam" id="PF13439">
    <property type="entry name" value="Glyco_transf_4"/>
    <property type="match status" value="1"/>
</dbReference>
<evidence type="ECO:0000259" key="3">
    <source>
        <dbReference type="Pfam" id="PF00534"/>
    </source>
</evidence>
<dbReference type="PANTHER" id="PTHR12526">
    <property type="entry name" value="GLYCOSYLTRANSFERASE"/>
    <property type="match status" value="1"/>
</dbReference>
<keyword evidence="1" id="KW-0328">Glycosyltransferase</keyword>
<dbReference type="Gene3D" id="3.40.50.2000">
    <property type="entry name" value="Glycogen Phosphorylase B"/>
    <property type="match status" value="2"/>
</dbReference>
<dbReference type="EMBL" id="SOJN01000053">
    <property type="protein sequence ID" value="TET46424.1"/>
    <property type="molecule type" value="Genomic_DNA"/>
</dbReference>
<feature type="domain" description="Glycosyltransferase subfamily 4-like N-terminal" evidence="4">
    <location>
        <begin position="24"/>
        <end position="167"/>
    </location>
</feature>
<reference evidence="5 6" key="1">
    <citation type="submission" date="2019-03" db="EMBL/GenBank/DDBJ databases">
        <title>Metabolic potential of uncultured bacteria and archaea associated with petroleum seepage in deep-sea sediments.</title>
        <authorList>
            <person name="Dong X."/>
            <person name="Hubert C."/>
        </authorList>
    </citation>
    <scope>NUCLEOTIDE SEQUENCE [LARGE SCALE GENOMIC DNA]</scope>
    <source>
        <strain evidence="5">E44_bin18</strain>
    </source>
</reference>
<accession>A0A523UV53</accession>
<evidence type="ECO:0000256" key="1">
    <source>
        <dbReference type="ARBA" id="ARBA00022676"/>
    </source>
</evidence>
<gene>
    <name evidence="5" type="ORF">E3J62_04260</name>
</gene>
<dbReference type="AlphaFoldDB" id="A0A523UV53"/>
<dbReference type="PANTHER" id="PTHR12526:SF629">
    <property type="entry name" value="TEICHURONIC ACID BIOSYNTHESIS GLYCOSYLTRANSFERASE TUAH-RELATED"/>
    <property type="match status" value="1"/>
</dbReference>
<evidence type="ECO:0000313" key="5">
    <source>
        <dbReference type="EMBL" id="TET46424.1"/>
    </source>
</evidence>
<organism evidence="5 6">
    <name type="scientific">candidate division TA06 bacterium</name>
    <dbReference type="NCBI Taxonomy" id="2250710"/>
    <lineage>
        <taxon>Bacteria</taxon>
        <taxon>Bacteria division TA06</taxon>
    </lineage>
</organism>
<protein>
    <submittedName>
        <fullName evidence="5">Glycosyltransferase</fullName>
    </submittedName>
</protein>
<evidence type="ECO:0000259" key="4">
    <source>
        <dbReference type="Pfam" id="PF13439"/>
    </source>
</evidence>
<sequence>MRLKICHVTTGHELDDGRIFHKEAVSLARRGFEVAVLGPADVPSFSRSGVAFVTVPKAPFRNRIIRKALLLFRIRVKSILMRYHVYHCHEMDAVIAVLPNLFFGSKIIYDVHEHFPENYSDRLNRLWLALLKILDKSVSRVVQLVITVDETLAEKYKDSSSVVVVHNYPIYKSYSPPEQRRDKNLAIYVGGISEQRGTVEMLEALALARSKHTSLRLRIVGRFAEDAFRETVQRKISQLKLSDAVEIIDWVPFEDIPGMLQQAGFGISFLKSLPRYTLAIPIKVYEYMAAGVPVIASRFQDTLRLLDAERCGITAEPGSVQSLSDAICVVLKDLKEAENMGKNGRLAIKQKYNWENESQILIRAYERITEAAGRPQS</sequence>
<dbReference type="InterPro" id="IPR001296">
    <property type="entry name" value="Glyco_trans_1"/>
</dbReference>
<evidence type="ECO:0000256" key="2">
    <source>
        <dbReference type="ARBA" id="ARBA00022679"/>
    </source>
</evidence>
<dbReference type="InterPro" id="IPR028098">
    <property type="entry name" value="Glyco_trans_4-like_N"/>
</dbReference>
<dbReference type="CDD" id="cd03794">
    <property type="entry name" value="GT4_WbuB-like"/>
    <property type="match status" value="1"/>
</dbReference>
<proteinExistence type="predicted"/>